<feature type="domain" description="LTD" evidence="2">
    <location>
        <begin position="12"/>
        <end position="129"/>
    </location>
</feature>
<dbReference type="RefSeq" id="WP_353565413.1">
    <property type="nucleotide sequence ID" value="NZ_BAABRI010000002.1"/>
</dbReference>
<dbReference type="Gene3D" id="2.60.120.260">
    <property type="entry name" value="Galactose-binding domain-like"/>
    <property type="match status" value="1"/>
</dbReference>
<keyword evidence="4" id="KW-1185">Reference proteome</keyword>
<comment type="caution">
    <text evidence="3">The sequence shown here is derived from an EMBL/GenBank/DDBJ whole genome shotgun (WGS) entry which is preliminary data.</text>
</comment>
<sequence length="1372" mass="147925">MTPRHVYPLLLLAAGTLLPAGGQVVINEIHYDPADETSRAEFVELLNTGDAAVDLSGWQLADAVDFTFAAGTSIPAGSFLVVAEDPATLLAVHGAAAVGPWEKGLSNEGETVTLMDGAGTVIDEVSYQAGFPWPTGARGGGGSMELVNPALDNDLGGSWRTSGSPPVPPENVTYVPAASTGWHFRKGWSEASSPVDQWRGTTFTEDGSWLLGRASIGYGDGDDNTELSDMRYGYTTVYLRHTFTVDPQNIPSSLTLRIYVDDGAVVWINGTEVARVHAPAGELAHDATGENHEAGWEEITLPQTNRILFGGTNVLAVHALNQAADSSDFSIDAELRTPDALAASAEPTPGRANSSFSAVVPPQVRQVEHSPQSPAPGEAVVVTAKITDPDGVGAVALRYQVVEPGHYIRRTDPAYETEWTELPMTDDGTGGDAVAGDDVYTATVPGTVQAHRRLVRYRVICEDGNGTPLTVPYPDDEQPNFAWFVYGAFPDWTGSFKPGSGTRRFGAEMMDDLPVYQLIADETDVTNSQYNGGFDGVHMTGTLVYDGVVYDHVEFENRGEGSTYVAGKNKWRFHFNRARRLQARDDRGRKYASKWTKLNLNACASPWAAVNRGMAGLDEAVSFRLYGLAGVPSPRTHYLSFRVVDAEDEVNRFDPYDGDLWGLYLAVEQPNGSYLDDRGLADGNVYKIEGDNGDKKEQGDTQTTDSSDWTSFHNASNSAQTEAWWRTHMDMPDYYSMRAMNRYSGNVDIRFGYNHYFYHEPTTDRWVVMPWDLDMMFIAETHQAGVIRQQNSILNHPQLALEFRNRCREILDLMATDASPVGGQIGQLLDEYAQIVNPTGQTDTWADLDAFLWNYNPRTNGDPDSHFGQTNHKGNFFYSPYTDSRFGGNYVRTLVSQDHEGFVRHITDYLTDTYPGANWSAGNGVPAGYGFEYLKAEAADPSIPATPTLADTGDPEHPVDALSFQSGAFSDPNGNGTFAGMRWRIAEIAAPGVGYFEVGQPRLYEIQTVHEDAFTTFAADYTLPAGIAVPGHTYRVRVQHVDTSGRTSHWSDPVEFTASGADVDLLAENLVVSEIMYHPADPTGDELLVADNDGEFEFLELLNVSETETLDLSALSFTDGIEFDFSAAAITTLAPGGRLVIVSNLAAFEARYGSGLPVAGEYGGALSNSGEALEVSYALTTPVIGFSYDDGDPWPTEPDGGGVSLVLVDPTSHPDPALPESWQAGAMVHGTPGAGEALTFAAWSAGQFSAAELADPAISGPEADPDHDGLANLLEFALGTTATVSDASGTVVGSVVSDGGEDYLALGFRQRNGSENLAYSVERSEDLGSWAPAGGIEISRSDLGDGFDAVVVRSGVALAGGPEFLRLKVVEP</sequence>
<dbReference type="InterPro" id="IPR008979">
    <property type="entry name" value="Galactose-bd-like_sf"/>
</dbReference>
<dbReference type="Proteomes" id="UP001476282">
    <property type="component" value="Unassembled WGS sequence"/>
</dbReference>
<reference evidence="3 4" key="1">
    <citation type="submission" date="2024-02" db="EMBL/GenBank/DDBJ databases">
        <title>Haloferula sargassicola NBRC 104335.</title>
        <authorList>
            <person name="Ichikawa N."/>
            <person name="Katano-Makiyama Y."/>
            <person name="Hidaka K."/>
        </authorList>
    </citation>
    <scope>NUCLEOTIDE SEQUENCE [LARGE SCALE GENOMIC DNA]</scope>
    <source>
        <strain evidence="3 4">NBRC 104335</strain>
    </source>
</reference>
<feature type="compositionally biased region" description="Low complexity" evidence="1">
    <location>
        <begin position="700"/>
        <end position="711"/>
    </location>
</feature>
<dbReference type="PANTHER" id="PTHR40050">
    <property type="entry name" value="INNER SPORE COAT PROTEIN H"/>
    <property type="match status" value="1"/>
</dbReference>
<feature type="compositionally biased region" description="Basic and acidic residues" evidence="1">
    <location>
        <begin position="689"/>
        <end position="699"/>
    </location>
</feature>
<dbReference type="SUPFAM" id="SSF74853">
    <property type="entry name" value="Lamin A/C globular tail domain"/>
    <property type="match status" value="1"/>
</dbReference>
<dbReference type="SUPFAM" id="SSF49785">
    <property type="entry name" value="Galactose-binding domain-like"/>
    <property type="match status" value="1"/>
</dbReference>
<dbReference type="Pfam" id="PF08757">
    <property type="entry name" value="CotH"/>
    <property type="match status" value="1"/>
</dbReference>
<organism evidence="3 4">
    <name type="scientific">Haloferula sargassicola</name>
    <dbReference type="NCBI Taxonomy" id="490096"/>
    <lineage>
        <taxon>Bacteria</taxon>
        <taxon>Pseudomonadati</taxon>
        <taxon>Verrucomicrobiota</taxon>
        <taxon>Verrucomicrobiia</taxon>
        <taxon>Verrucomicrobiales</taxon>
        <taxon>Verrucomicrobiaceae</taxon>
        <taxon>Haloferula</taxon>
    </lineage>
</organism>
<evidence type="ECO:0000313" key="4">
    <source>
        <dbReference type="Proteomes" id="UP001476282"/>
    </source>
</evidence>
<dbReference type="InterPro" id="IPR036415">
    <property type="entry name" value="Lamin_tail_dom_sf"/>
</dbReference>
<dbReference type="PANTHER" id="PTHR40050:SF1">
    <property type="entry name" value="INNER SPORE COAT PROTEIN H"/>
    <property type="match status" value="1"/>
</dbReference>
<dbReference type="EMBL" id="BAABRI010000002">
    <property type="protein sequence ID" value="GAA5481256.1"/>
    <property type="molecule type" value="Genomic_DNA"/>
</dbReference>
<dbReference type="PROSITE" id="PS51841">
    <property type="entry name" value="LTD"/>
    <property type="match status" value="1"/>
</dbReference>
<dbReference type="Pfam" id="PF00932">
    <property type="entry name" value="LTD"/>
    <property type="match status" value="1"/>
</dbReference>
<dbReference type="InterPro" id="IPR001322">
    <property type="entry name" value="Lamin_tail_dom"/>
</dbReference>
<evidence type="ECO:0000313" key="3">
    <source>
        <dbReference type="EMBL" id="GAA5481256.1"/>
    </source>
</evidence>
<evidence type="ECO:0000259" key="2">
    <source>
        <dbReference type="PROSITE" id="PS51841"/>
    </source>
</evidence>
<gene>
    <name evidence="3" type="ORF">Hsar01_00463</name>
</gene>
<dbReference type="Gene3D" id="2.60.40.1260">
    <property type="entry name" value="Lamin Tail domain"/>
    <property type="match status" value="1"/>
</dbReference>
<name>A0ABP9UHW6_9BACT</name>
<evidence type="ECO:0000256" key="1">
    <source>
        <dbReference type="SAM" id="MobiDB-lite"/>
    </source>
</evidence>
<dbReference type="InterPro" id="IPR014867">
    <property type="entry name" value="Spore_coat_CotH_CotH2/3/7"/>
</dbReference>
<proteinExistence type="predicted"/>
<accession>A0ABP9UHW6</accession>
<protein>
    <recommendedName>
        <fullName evidence="2">LTD domain-containing protein</fullName>
    </recommendedName>
</protein>
<feature type="region of interest" description="Disordered" evidence="1">
    <location>
        <begin position="689"/>
        <end position="713"/>
    </location>
</feature>